<dbReference type="InterPro" id="IPR050695">
    <property type="entry name" value="N-acetylmuramoyl_amidase_3"/>
</dbReference>
<keyword evidence="5" id="KW-1185">Reference proteome</keyword>
<dbReference type="GO" id="GO:0030288">
    <property type="term" value="C:outer membrane-bounded periplasmic space"/>
    <property type="evidence" value="ECO:0007669"/>
    <property type="project" value="TreeGrafter"/>
</dbReference>
<proteinExistence type="predicted"/>
<dbReference type="RefSeq" id="WP_213148247.1">
    <property type="nucleotide sequence ID" value="NZ_JAGYPE020000092.1"/>
</dbReference>
<accession>A0A942TB40</accession>
<dbReference type="InterPro" id="IPR014234">
    <property type="entry name" value="Spore_CwlD"/>
</dbReference>
<sequence>MIWLVTKRIKIIFFSVGLLALFLILQYDFAEDDSWKEWSLPLSGKIILLDAGHGGPDGGAGTGETLEKDIALNITLKVRDYLQQQGALVVMTRETDTDLADANTRGYSRRKVEDLKNRLKMINEEDNDFFVSIHLNAIPSSRWSGAQTFYAPHFKENARAAKFIQEELRENLENTNRKAKPIGGVYILKHSKKPGVLVEVGFLSNPAEKARLKREDYQEKVAASIYKGIIRYFTNEKELKETD</sequence>
<organism evidence="3">
    <name type="scientific">Neobacillus citreus</name>
    <dbReference type="NCBI Taxonomy" id="2833578"/>
    <lineage>
        <taxon>Bacteria</taxon>
        <taxon>Bacillati</taxon>
        <taxon>Bacillota</taxon>
        <taxon>Bacilli</taxon>
        <taxon>Bacillales</taxon>
        <taxon>Bacillaceae</taxon>
        <taxon>Neobacillus</taxon>
    </lineage>
</organism>
<dbReference type="AlphaFoldDB" id="A0A942TB40"/>
<comment type="caution">
    <text evidence="3">The sequence shown here is derived from an EMBL/GenBank/DDBJ whole genome shotgun (WGS) entry which is preliminary data.</text>
</comment>
<dbReference type="NCBIfam" id="TIGR02883">
    <property type="entry name" value="spore_cwlD"/>
    <property type="match status" value="1"/>
</dbReference>
<keyword evidence="1 3" id="KW-0378">Hydrolase</keyword>
<dbReference type="CDD" id="cd02696">
    <property type="entry name" value="MurNAc-LAA"/>
    <property type="match status" value="1"/>
</dbReference>
<evidence type="ECO:0000256" key="1">
    <source>
        <dbReference type="ARBA" id="ARBA00022801"/>
    </source>
</evidence>
<dbReference type="EMBL" id="JAGYPE020000092">
    <property type="protein sequence ID" value="MCH6269335.1"/>
    <property type="molecule type" value="Genomic_DNA"/>
</dbReference>
<dbReference type="EMBL" id="JAGYPE010000013">
    <property type="protein sequence ID" value="MBS4188443.1"/>
    <property type="molecule type" value="Genomic_DNA"/>
</dbReference>
<gene>
    <name evidence="3" type="primary">cwlD</name>
    <name evidence="4" type="ORF">KHB02_027775</name>
    <name evidence="3" type="ORF">KHB02_44640</name>
</gene>
<evidence type="ECO:0000313" key="3">
    <source>
        <dbReference type="EMBL" id="MBS4188443.1"/>
    </source>
</evidence>
<dbReference type="PANTHER" id="PTHR30404">
    <property type="entry name" value="N-ACETYLMURAMOYL-L-ALANINE AMIDASE"/>
    <property type="match status" value="1"/>
</dbReference>
<name>A0A942TB40_9BACI</name>
<dbReference type="Proteomes" id="UP000677265">
    <property type="component" value="Unassembled WGS sequence"/>
</dbReference>
<protein>
    <submittedName>
        <fullName evidence="3">N-acetylmuramoyl-L-alanine amidase CwlD</fullName>
        <ecNumber evidence="3">3.5.1.28</ecNumber>
    </submittedName>
</protein>
<reference evidence="3" key="1">
    <citation type="submission" date="2021-05" db="EMBL/GenBank/DDBJ databases">
        <title>Novel Bacillus species.</title>
        <authorList>
            <person name="Liu G."/>
        </authorList>
    </citation>
    <scope>NUCLEOTIDE SEQUENCE</scope>
    <source>
        <strain evidence="3 5">FJAT-50051</strain>
    </source>
</reference>
<dbReference type="Gene3D" id="3.40.630.40">
    <property type="entry name" value="Zn-dependent exopeptidases"/>
    <property type="match status" value="1"/>
</dbReference>
<dbReference type="InterPro" id="IPR002508">
    <property type="entry name" value="MurNAc-LAA_cat"/>
</dbReference>
<feature type="domain" description="MurNAc-LAA" evidence="2">
    <location>
        <begin position="119"/>
        <end position="230"/>
    </location>
</feature>
<dbReference type="PANTHER" id="PTHR30404:SF0">
    <property type="entry name" value="N-ACETYLMURAMOYL-L-ALANINE AMIDASE AMIC"/>
    <property type="match status" value="1"/>
</dbReference>
<dbReference type="GO" id="GO:0008745">
    <property type="term" value="F:N-acetylmuramoyl-L-alanine amidase activity"/>
    <property type="evidence" value="ECO:0007669"/>
    <property type="project" value="UniProtKB-EC"/>
</dbReference>
<evidence type="ECO:0000313" key="4">
    <source>
        <dbReference type="EMBL" id="MCH6269335.1"/>
    </source>
</evidence>
<evidence type="ECO:0000313" key="5">
    <source>
        <dbReference type="Proteomes" id="UP000677265"/>
    </source>
</evidence>
<dbReference type="SUPFAM" id="SSF53187">
    <property type="entry name" value="Zn-dependent exopeptidases"/>
    <property type="match status" value="1"/>
</dbReference>
<dbReference type="Pfam" id="PF01520">
    <property type="entry name" value="Amidase_3"/>
    <property type="match status" value="1"/>
</dbReference>
<dbReference type="SMART" id="SM00646">
    <property type="entry name" value="Ami_3"/>
    <property type="match status" value="1"/>
</dbReference>
<dbReference type="EC" id="3.5.1.28" evidence="3"/>
<evidence type="ECO:0000259" key="2">
    <source>
        <dbReference type="SMART" id="SM00646"/>
    </source>
</evidence>
<dbReference type="GO" id="GO:0009253">
    <property type="term" value="P:peptidoglycan catabolic process"/>
    <property type="evidence" value="ECO:0007669"/>
    <property type="project" value="InterPro"/>
</dbReference>